<sequence length="55" mass="6024">MLILLLCSTYIKLVKAKQVGYIESVGSAIALLQSKGMWLSDGFIRQALRLSGELP</sequence>
<organism evidence="1 2">
    <name type="scientific">Iningainema tapete BLCC-T55</name>
    <dbReference type="NCBI Taxonomy" id="2748662"/>
    <lineage>
        <taxon>Bacteria</taxon>
        <taxon>Bacillati</taxon>
        <taxon>Cyanobacteriota</taxon>
        <taxon>Cyanophyceae</taxon>
        <taxon>Nostocales</taxon>
        <taxon>Scytonemataceae</taxon>
        <taxon>Iningainema tapete</taxon>
    </lineage>
</organism>
<protein>
    <submittedName>
        <fullName evidence="1">DUF3368 domain-containing protein</fullName>
    </submittedName>
</protein>
<gene>
    <name evidence="1" type="ORF">ICL16_28995</name>
</gene>
<name>A0A8J6XR92_9CYAN</name>
<evidence type="ECO:0000313" key="1">
    <source>
        <dbReference type="EMBL" id="MBD2775986.1"/>
    </source>
</evidence>
<keyword evidence="2" id="KW-1185">Reference proteome</keyword>
<evidence type="ECO:0000313" key="2">
    <source>
        <dbReference type="Proteomes" id="UP000629098"/>
    </source>
</evidence>
<reference evidence="1" key="1">
    <citation type="submission" date="2020-09" db="EMBL/GenBank/DDBJ databases">
        <title>Iningainema tapete sp. nov. (Scytonemataceae, Cyanobacteria) from greenhouses in central Florida (USA) produces two types of nodularin with biosynthetic potential for microcystin-LR and anabaenopeptins.</title>
        <authorList>
            <person name="Berthold D.E."/>
            <person name="Lefler F.W."/>
            <person name="Huang I.-S."/>
            <person name="Abdulla H."/>
            <person name="Zimba P.V."/>
            <person name="Laughinghouse H.D. IV."/>
        </authorList>
    </citation>
    <scope>NUCLEOTIDE SEQUENCE</scope>
    <source>
        <strain evidence="1">BLCCT55</strain>
    </source>
</reference>
<dbReference type="Proteomes" id="UP000629098">
    <property type="component" value="Unassembled WGS sequence"/>
</dbReference>
<accession>A0A8J6XR92</accession>
<proteinExistence type="predicted"/>
<comment type="caution">
    <text evidence="1">The sequence shown here is derived from an EMBL/GenBank/DDBJ whole genome shotgun (WGS) entry which is preliminary data.</text>
</comment>
<dbReference type="RefSeq" id="WP_190835044.1">
    <property type="nucleotide sequence ID" value="NZ_CAWPPI010000086.1"/>
</dbReference>
<dbReference type="EMBL" id="JACXAE010000086">
    <property type="protein sequence ID" value="MBD2775986.1"/>
    <property type="molecule type" value="Genomic_DNA"/>
</dbReference>
<dbReference type="AlphaFoldDB" id="A0A8J6XR92"/>